<dbReference type="EMBL" id="JAAOLE020000001">
    <property type="protein sequence ID" value="NVI47520.1"/>
    <property type="molecule type" value="Genomic_DNA"/>
</dbReference>
<dbReference type="PANTHER" id="PTHR43798:SF31">
    <property type="entry name" value="AB HYDROLASE SUPERFAMILY PROTEIN YCLE"/>
    <property type="match status" value="1"/>
</dbReference>
<reference evidence="5" key="3">
    <citation type="submission" date="2024-03" db="EMBL/GenBank/DDBJ databases">
        <authorList>
            <person name="Bromfield E.S.P."/>
            <person name="Cloutier S."/>
        </authorList>
    </citation>
    <scope>NUCLEOTIDE SEQUENCE</scope>
    <source>
        <strain evidence="5">5S5</strain>
    </source>
</reference>
<proteinExistence type="predicted"/>
<accession>A0A974A3T7</accession>
<dbReference type="EMBL" id="CP147711">
    <property type="protein sequence ID" value="WXC82618.1"/>
    <property type="molecule type" value="Genomic_DNA"/>
</dbReference>
<evidence type="ECO:0000256" key="2">
    <source>
        <dbReference type="SAM" id="MobiDB-lite"/>
    </source>
</evidence>
<dbReference type="PANTHER" id="PTHR43798">
    <property type="entry name" value="MONOACYLGLYCEROL LIPASE"/>
    <property type="match status" value="1"/>
</dbReference>
<dbReference type="AlphaFoldDB" id="A0A974A3T7"/>
<dbReference type="PRINTS" id="PR00111">
    <property type="entry name" value="ABHYDROLASE"/>
</dbReference>
<protein>
    <submittedName>
        <fullName evidence="4">Alpha/beta hydrolase</fullName>
    </submittedName>
</protein>
<dbReference type="Proteomes" id="UP001432046">
    <property type="component" value="Chromosome"/>
</dbReference>
<dbReference type="Gene3D" id="3.40.50.1820">
    <property type="entry name" value="alpha/beta hydrolase"/>
    <property type="match status" value="1"/>
</dbReference>
<dbReference type="SUPFAM" id="SSF53474">
    <property type="entry name" value="alpha/beta-Hydrolases"/>
    <property type="match status" value="1"/>
</dbReference>
<dbReference type="GO" id="GO:0016787">
    <property type="term" value="F:hydrolase activity"/>
    <property type="evidence" value="ECO:0007669"/>
    <property type="project" value="UniProtKB-KW"/>
</dbReference>
<dbReference type="InterPro" id="IPR000073">
    <property type="entry name" value="AB_hydrolase_1"/>
</dbReference>
<gene>
    <name evidence="4" type="ORF">HAP48_032080</name>
    <name evidence="5" type="ORF">WDK88_14065</name>
</gene>
<reference evidence="5" key="2">
    <citation type="journal article" date="2021" name="Int. J. Syst. Evol. Microbiol.">
        <title>Bradyrhizobium septentrionale sp. nov. (sv. septentrionale) and Bradyrhizobium quebecense sp. nov. (sv. septentrionale) associated with legumes native to Canada possess rearranged symbiosis genes and numerous insertion sequences.</title>
        <authorList>
            <person name="Bromfield E.S.P."/>
            <person name="Cloutier S."/>
        </authorList>
    </citation>
    <scope>NUCLEOTIDE SEQUENCE</scope>
    <source>
        <strain evidence="5">5S5</strain>
    </source>
</reference>
<sequence>MFDGEYQVTGRASGGTSEGPQPDRAGRLLGLSPSGFHEIAYVDWGPVDDIRPVICVHGVTRQARDFDHLAADLAASGRRVICPDLPGRGRSGRISNPDDYSLPQYCSDMNALVARLGVKEVDWVGTSLGGLIGIVMAGFSGSIVRKLVINDIGPFVSATGLRRIGGYIADMPTAFATIEDGEKYFRTVLAPYGYLADEHWRHLAIHSLRWEEANGHYAALCDPAIAKAFKTPWFYAPLDLWKYWEAIKVPMLVLHGAKSDLLSIDLTNEMRRRNRRADIFRFDDRGHVPPLVTPDQIKVVTDFLKAPPRDFSEVG</sequence>
<evidence type="ECO:0000313" key="4">
    <source>
        <dbReference type="EMBL" id="NVI47520.1"/>
    </source>
</evidence>
<dbReference type="RefSeq" id="WP_166208102.1">
    <property type="nucleotide sequence ID" value="NZ_CP088285.1"/>
</dbReference>
<organism evidence="4">
    <name type="scientific">Bradyrhizobium septentrionale</name>
    <dbReference type="NCBI Taxonomy" id="1404411"/>
    <lineage>
        <taxon>Bacteria</taxon>
        <taxon>Pseudomonadati</taxon>
        <taxon>Pseudomonadota</taxon>
        <taxon>Alphaproteobacteria</taxon>
        <taxon>Hyphomicrobiales</taxon>
        <taxon>Nitrobacteraceae</taxon>
        <taxon>Bradyrhizobium</taxon>
    </lineage>
</organism>
<dbReference type="Pfam" id="PF00561">
    <property type="entry name" value="Abhydrolase_1"/>
    <property type="match status" value="1"/>
</dbReference>
<evidence type="ECO:0000259" key="3">
    <source>
        <dbReference type="Pfam" id="PF00561"/>
    </source>
</evidence>
<feature type="domain" description="AB hydrolase-1" evidence="3">
    <location>
        <begin position="52"/>
        <end position="152"/>
    </location>
</feature>
<feature type="region of interest" description="Disordered" evidence="2">
    <location>
        <begin position="1"/>
        <end position="28"/>
    </location>
</feature>
<dbReference type="InterPro" id="IPR029058">
    <property type="entry name" value="AB_hydrolase_fold"/>
</dbReference>
<evidence type="ECO:0000313" key="5">
    <source>
        <dbReference type="EMBL" id="WXC82618.1"/>
    </source>
</evidence>
<name>A0A974A3T7_9BRAD</name>
<keyword evidence="6" id="KW-1185">Reference proteome</keyword>
<reference evidence="4" key="1">
    <citation type="submission" date="2020-06" db="EMBL/GenBank/DDBJ databases">
        <title>Whole Genome Sequence of Bradyrhizobium sp. Strain 1S1.</title>
        <authorList>
            <person name="Bromfield E.S.P."/>
            <person name="Cloutier S."/>
        </authorList>
    </citation>
    <scope>NUCLEOTIDE SEQUENCE [LARGE SCALE GENOMIC DNA]</scope>
    <source>
        <strain evidence="4">1S1</strain>
    </source>
</reference>
<dbReference type="InterPro" id="IPR050266">
    <property type="entry name" value="AB_hydrolase_sf"/>
</dbReference>
<keyword evidence="1 4" id="KW-0378">Hydrolase</keyword>
<evidence type="ECO:0000256" key="1">
    <source>
        <dbReference type="ARBA" id="ARBA00022801"/>
    </source>
</evidence>
<evidence type="ECO:0000313" key="6">
    <source>
        <dbReference type="Proteomes" id="UP001432046"/>
    </source>
</evidence>
<dbReference type="GO" id="GO:0016020">
    <property type="term" value="C:membrane"/>
    <property type="evidence" value="ECO:0007669"/>
    <property type="project" value="TreeGrafter"/>
</dbReference>